<dbReference type="OrthoDB" id="9808360at2"/>
<keyword evidence="1" id="KW-0238">DNA-binding</keyword>
<dbReference type="NCBIfam" id="TIGR00738">
    <property type="entry name" value="rrf2_super"/>
    <property type="match status" value="1"/>
</dbReference>
<dbReference type="KEGG" id="kyr:CVV65_04305"/>
<dbReference type="Proteomes" id="UP000231932">
    <property type="component" value="Chromosome"/>
</dbReference>
<dbReference type="EMBL" id="CP024955">
    <property type="protein sequence ID" value="ATY84268.1"/>
    <property type="molecule type" value="Genomic_DNA"/>
</dbReference>
<organism evidence="2 3">
    <name type="scientific">Kyrpidia spormannii</name>
    <dbReference type="NCBI Taxonomy" id="2055160"/>
    <lineage>
        <taxon>Bacteria</taxon>
        <taxon>Bacillati</taxon>
        <taxon>Bacillota</taxon>
        <taxon>Bacilli</taxon>
        <taxon>Bacillales</taxon>
        <taxon>Alicyclobacillaceae</taxon>
        <taxon>Kyrpidia</taxon>
    </lineage>
</organism>
<dbReference type="RefSeq" id="WP_100667096.1">
    <property type="nucleotide sequence ID" value="NZ_CP024955.1"/>
</dbReference>
<dbReference type="Gene3D" id="1.10.10.10">
    <property type="entry name" value="Winged helix-like DNA-binding domain superfamily/Winged helix DNA-binding domain"/>
    <property type="match status" value="1"/>
</dbReference>
<dbReference type="SUPFAM" id="SSF46785">
    <property type="entry name" value="Winged helix' DNA-binding domain"/>
    <property type="match status" value="1"/>
</dbReference>
<protein>
    <submittedName>
        <fullName evidence="2">Rrf2 family transcriptional regulator</fullName>
    </submittedName>
</protein>
<evidence type="ECO:0000256" key="1">
    <source>
        <dbReference type="ARBA" id="ARBA00023125"/>
    </source>
</evidence>
<name>A0A2K8N4D3_9BACL</name>
<dbReference type="GO" id="GO:0005829">
    <property type="term" value="C:cytosol"/>
    <property type="evidence" value="ECO:0007669"/>
    <property type="project" value="TreeGrafter"/>
</dbReference>
<dbReference type="PANTHER" id="PTHR33221:SF5">
    <property type="entry name" value="HTH-TYPE TRANSCRIPTIONAL REGULATOR ISCR"/>
    <property type="match status" value="1"/>
</dbReference>
<dbReference type="PROSITE" id="PS01332">
    <property type="entry name" value="HTH_RRF2_1"/>
    <property type="match status" value="1"/>
</dbReference>
<dbReference type="Pfam" id="PF02082">
    <property type="entry name" value="Rrf2"/>
    <property type="match status" value="1"/>
</dbReference>
<dbReference type="AlphaFoldDB" id="A0A2K8N4D3"/>
<keyword evidence="3" id="KW-1185">Reference proteome</keyword>
<proteinExistence type="predicted"/>
<dbReference type="InterPro" id="IPR000944">
    <property type="entry name" value="Tscrpt_reg_Rrf2"/>
</dbReference>
<dbReference type="InterPro" id="IPR030489">
    <property type="entry name" value="TR_Rrf2-type_CS"/>
</dbReference>
<evidence type="ECO:0000313" key="2">
    <source>
        <dbReference type="EMBL" id="ATY84268.1"/>
    </source>
</evidence>
<dbReference type="GO" id="GO:0003677">
    <property type="term" value="F:DNA binding"/>
    <property type="evidence" value="ECO:0007669"/>
    <property type="project" value="UniProtKB-KW"/>
</dbReference>
<gene>
    <name evidence="2" type="ORF">CVV65_04305</name>
</gene>
<dbReference type="InterPro" id="IPR036390">
    <property type="entry name" value="WH_DNA-bd_sf"/>
</dbReference>
<dbReference type="PROSITE" id="PS51197">
    <property type="entry name" value="HTH_RRF2_2"/>
    <property type="match status" value="1"/>
</dbReference>
<dbReference type="InterPro" id="IPR036388">
    <property type="entry name" value="WH-like_DNA-bd_sf"/>
</dbReference>
<sequence>MKLSNRTEYGLRALVTLAERSGGAPMSTRQIAEIEGIPEPFLDQIMVLLRRAGIVKSVRGVNGGFLLAQSPDQVSVGEVVRVLEGSLLLIGCVDEENGDLWCERIPICHTRKVWVKLNEGIAKALGSLTLAEVVETDEPASAARAGKGG</sequence>
<reference evidence="3" key="1">
    <citation type="submission" date="2017-11" db="EMBL/GenBank/DDBJ databases">
        <title>Complete Genome Sequence of Kyrpidia sp. Strain EA-1, a thermophilic, hydrogen-oxidizing Bacterium, isolated from the Azores.</title>
        <authorList>
            <person name="Reiner J.E."/>
            <person name="Lapp C.J."/>
            <person name="Bunk B."/>
            <person name="Gescher J."/>
        </authorList>
    </citation>
    <scope>NUCLEOTIDE SEQUENCE [LARGE SCALE GENOMIC DNA]</scope>
    <source>
        <strain evidence="3">EA-1</strain>
    </source>
</reference>
<dbReference type="PANTHER" id="PTHR33221">
    <property type="entry name" value="WINGED HELIX-TURN-HELIX TRANSCRIPTIONAL REGULATOR, RRF2 FAMILY"/>
    <property type="match status" value="1"/>
</dbReference>
<accession>A0A2K8N4D3</accession>
<dbReference type="GO" id="GO:0003700">
    <property type="term" value="F:DNA-binding transcription factor activity"/>
    <property type="evidence" value="ECO:0007669"/>
    <property type="project" value="TreeGrafter"/>
</dbReference>
<evidence type="ECO:0000313" key="3">
    <source>
        <dbReference type="Proteomes" id="UP000231932"/>
    </source>
</evidence>